<feature type="disulfide bond" evidence="5">
    <location>
        <begin position="689"/>
        <end position="698"/>
    </location>
</feature>
<dbReference type="GO" id="GO:0006508">
    <property type="term" value="P:proteolysis"/>
    <property type="evidence" value="ECO:0007669"/>
    <property type="project" value="UniProtKB-KW"/>
</dbReference>
<dbReference type="Gene3D" id="2.60.40.10">
    <property type="entry name" value="Immunoglobulins"/>
    <property type="match status" value="1"/>
</dbReference>
<dbReference type="AlphaFoldDB" id="A0A0P6IV31"/>
<dbReference type="GO" id="GO:0004252">
    <property type="term" value="F:serine-type endopeptidase activity"/>
    <property type="evidence" value="ECO:0007669"/>
    <property type="project" value="InterPro"/>
</dbReference>
<evidence type="ECO:0000256" key="1">
    <source>
        <dbReference type="ARBA" id="ARBA00004613"/>
    </source>
</evidence>
<protein>
    <submittedName>
        <fullName evidence="12">Putative trypsin-like serine protease</fullName>
    </submittedName>
</protein>
<feature type="compositionally biased region" description="Low complexity" evidence="6">
    <location>
        <begin position="332"/>
        <end position="347"/>
    </location>
</feature>
<feature type="region of interest" description="Disordered" evidence="6">
    <location>
        <begin position="310"/>
        <end position="360"/>
    </location>
</feature>
<dbReference type="GO" id="GO:0030154">
    <property type="term" value="P:cell differentiation"/>
    <property type="evidence" value="ECO:0007669"/>
    <property type="project" value="UniProtKB-ARBA"/>
</dbReference>
<dbReference type="Gene3D" id="2.40.10.10">
    <property type="entry name" value="Trypsin-like serine proteases"/>
    <property type="match status" value="1"/>
</dbReference>
<reference evidence="12" key="1">
    <citation type="journal article" date="2016" name="PLoS ONE">
        <title>A Deep Insight into the Sialome of Male and Female Aedes aegypti Mosquitoes.</title>
        <authorList>
            <person name="Ribeiro J.M."/>
            <person name="Martin-Martin I."/>
            <person name="Arca B."/>
            <person name="Calvo E."/>
        </authorList>
    </citation>
    <scope>NUCLEOTIDE SEQUENCE</scope>
    <source>
        <strain evidence="12">Liverpool</strain>
        <tissue evidence="12">Salivary glands</tissue>
    </source>
</reference>
<feature type="compositionally biased region" description="Basic and acidic residues" evidence="6">
    <location>
        <begin position="310"/>
        <end position="319"/>
    </location>
</feature>
<dbReference type="EMBL" id="GDUN01001008">
    <property type="protein sequence ID" value="JAN94911.1"/>
    <property type="molecule type" value="mRNA"/>
</dbReference>
<dbReference type="PROSITE" id="PS50025">
    <property type="entry name" value="LAM_G_DOMAIN"/>
    <property type="match status" value="2"/>
</dbReference>
<dbReference type="InterPro" id="IPR009003">
    <property type="entry name" value="Peptidase_S1_PA"/>
</dbReference>
<dbReference type="InterPro" id="IPR000152">
    <property type="entry name" value="EGF-type_Asp/Asn_hydroxyl_site"/>
</dbReference>
<dbReference type="GO" id="GO:0005576">
    <property type="term" value="C:extracellular region"/>
    <property type="evidence" value="ECO:0007669"/>
    <property type="project" value="UniProtKB-SubCell"/>
</dbReference>
<keyword evidence="5" id="KW-0245">EGF-like domain</keyword>
<dbReference type="SUPFAM" id="SSF48726">
    <property type="entry name" value="Immunoglobulin"/>
    <property type="match status" value="1"/>
</dbReference>
<dbReference type="GO" id="GO:0048513">
    <property type="term" value="P:animal organ development"/>
    <property type="evidence" value="ECO:0007669"/>
    <property type="project" value="UniProtKB-ARBA"/>
</dbReference>
<dbReference type="InterPro" id="IPR000742">
    <property type="entry name" value="EGF"/>
</dbReference>
<dbReference type="SMART" id="SM00020">
    <property type="entry name" value="Tryp_SPc"/>
    <property type="match status" value="1"/>
</dbReference>
<evidence type="ECO:0000256" key="7">
    <source>
        <dbReference type="SAM" id="SignalP"/>
    </source>
</evidence>
<dbReference type="CDD" id="cd00110">
    <property type="entry name" value="LamG"/>
    <property type="match status" value="2"/>
</dbReference>
<feature type="signal peptide" evidence="7">
    <location>
        <begin position="1"/>
        <end position="39"/>
    </location>
</feature>
<keyword evidence="2" id="KW-0964">Secreted</keyword>
<dbReference type="InterPro" id="IPR001881">
    <property type="entry name" value="EGF-like_Ca-bd_dom"/>
</dbReference>
<evidence type="ECO:0000256" key="5">
    <source>
        <dbReference type="PROSITE-ProRule" id="PRU00076"/>
    </source>
</evidence>
<feature type="disulfide bond" evidence="5">
    <location>
        <begin position="668"/>
        <end position="678"/>
    </location>
</feature>
<dbReference type="Gene3D" id="2.10.25.10">
    <property type="entry name" value="Laminin"/>
    <property type="match status" value="1"/>
</dbReference>
<dbReference type="SMART" id="SM00181">
    <property type="entry name" value="EGF"/>
    <property type="match status" value="2"/>
</dbReference>
<dbReference type="Pfam" id="PF02210">
    <property type="entry name" value="Laminin_G_2"/>
    <property type="match status" value="1"/>
</dbReference>
<dbReference type="PROSITE" id="PS01186">
    <property type="entry name" value="EGF_2"/>
    <property type="match status" value="1"/>
</dbReference>
<feature type="domain" description="Laminin G" evidence="8">
    <location>
        <begin position="461"/>
        <end position="628"/>
    </location>
</feature>
<dbReference type="SUPFAM" id="SSF57196">
    <property type="entry name" value="EGF/Laminin"/>
    <property type="match status" value="1"/>
</dbReference>
<dbReference type="InterPro" id="IPR013783">
    <property type="entry name" value="Ig-like_fold"/>
</dbReference>
<comment type="subcellular location">
    <subcellularLocation>
        <location evidence="1">Secreted</location>
    </subcellularLocation>
</comment>
<comment type="caution">
    <text evidence="5">Lacks conserved residue(s) required for the propagation of feature annotation.</text>
</comment>
<dbReference type="FunFam" id="2.40.10.10:FF:000068">
    <property type="entry name" value="transmembrane protease serine 2"/>
    <property type="match status" value="1"/>
</dbReference>
<sequence>MSTSRTASPVVSRNSGDFFRIRVLLLLLVVALQLASTSCETKINRDGADNFTLDSRIIEGNLAVDGDWPWHGALFIGNDYKCGCSLISERYVLTAGHCLFNPDTGYKFDTGKLRIVLGVLNLDQRHTHGQEFQVKEINVYPEFTAESHRHDLALLLLSEAVVFSEKIRPIEVDDSKSSFIEKLAGNYGTVVGWGFTEEAKVSNQLMVTQMLIARYIDCIESKPYLFGQLIHTGMYCARAENGTNVCNGDSGGGMYVFKQNSWYLRGIVSFATVQDGTNLCDVYSYAGFTNVPHYVDWIRSQLQEHQRKMQEDSEHKDISDEAIAIRSEKDTPTTTTTQPISATTIQSDQPLESQPIRETPSEHDKIVRVEYNSSISLVCNHGSEGANGELQRSTRWFRETKHLHEIDLSNEIGFTDSGVLDNLTLRQVDASHSGRYYCRSESSSANVTDQRIVSVLGAVPRFDPVAGSPAYMKYEVFLNQQYFSLQVTFKADREEGVLFYRSDELDHQIMMLALVNGTMDLGLLTESKVIRKIDSKMHRISIDRWHTVNVKCYLGRCYFALDGKMLALFYENLFVTNSRSECIYLGGIPGRNESGFTGCISQMVLNDYPINLRKEVVRSERVSKCNHCTVNTCQNGGVCVETMDRDAFRCLCPDGFTGRYCSNSGERCLAMSCVESLCKDFENGFRCACSPTRTGRRCEEMNNLNGRAISFRSFGYAKYSIDLKRNFNMQLKFLPRNVTTGLVAELRADIRGTGNFAALILDKGAMELRFTLGLDVTVFTIRSSVSISPKLWYTVRAGYQDKLVYLTVNDETDQSKSVPDNFFKQKNDHKLYLGGVDDCLVWNQCSESSSDFDGCIKEVLKHPCIPISNSINNHFPFQVTVSGHAIDLARSFIDARNVENCRINEP</sequence>
<dbReference type="PANTHER" id="PTHR24260">
    <property type="match status" value="1"/>
</dbReference>
<dbReference type="GO" id="GO:0005509">
    <property type="term" value="F:calcium ion binding"/>
    <property type="evidence" value="ECO:0007669"/>
    <property type="project" value="InterPro"/>
</dbReference>
<dbReference type="PROSITE" id="PS00010">
    <property type="entry name" value="ASX_HYDROXYL"/>
    <property type="match status" value="1"/>
</dbReference>
<dbReference type="PRINTS" id="PR00722">
    <property type="entry name" value="CHYMOTRYPSIN"/>
</dbReference>
<dbReference type="SMART" id="SM00179">
    <property type="entry name" value="EGF_CA"/>
    <property type="match status" value="2"/>
</dbReference>
<dbReference type="InterPro" id="IPR013320">
    <property type="entry name" value="ConA-like_dom_sf"/>
</dbReference>
<dbReference type="PROSITE" id="PS50026">
    <property type="entry name" value="EGF_3"/>
    <property type="match status" value="2"/>
</dbReference>
<proteinExistence type="evidence at transcript level"/>
<evidence type="ECO:0000259" key="9">
    <source>
        <dbReference type="PROSITE" id="PS50026"/>
    </source>
</evidence>
<evidence type="ECO:0000256" key="4">
    <source>
        <dbReference type="ARBA" id="ARBA00024195"/>
    </source>
</evidence>
<organism evidence="12">
    <name type="scientific">Aedes aegypti</name>
    <name type="common">Yellowfever mosquito</name>
    <name type="synonym">Culex aegypti</name>
    <dbReference type="NCBI Taxonomy" id="7159"/>
    <lineage>
        <taxon>Eukaryota</taxon>
        <taxon>Metazoa</taxon>
        <taxon>Ecdysozoa</taxon>
        <taxon>Arthropoda</taxon>
        <taxon>Hexapoda</taxon>
        <taxon>Insecta</taxon>
        <taxon>Pterygota</taxon>
        <taxon>Neoptera</taxon>
        <taxon>Endopterygota</taxon>
        <taxon>Diptera</taxon>
        <taxon>Nematocera</taxon>
        <taxon>Culicoidea</taxon>
        <taxon>Culicidae</taxon>
        <taxon>Culicinae</taxon>
        <taxon>Aedini</taxon>
        <taxon>Aedes</taxon>
        <taxon>Stegomyia</taxon>
    </lineage>
</organism>
<dbReference type="InterPro" id="IPR001314">
    <property type="entry name" value="Peptidase_S1A"/>
</dbReference>
<dbReference type="PANTHER" id="PTHR24260:SF136">
    <property type="entry name" value="GH08193P-RELATED"/>
    <property type="match status" value="1"/>
</dbReference>
<dbReference type="InterPro" id="IPR001791">
    <property type="entry name" value="Laminin_G"/>
</dbReference>
<name>A0A0P6IV31_AEDAE</name>
<dbReference type="InterPro" id="IPR001254">
    <property type="entry name" value="Trypsin_dom"/>
</dbReference>
<evidence type="ECO:0000259" key="10">
    <source>
        <dbReference type="PROSITE" id="PS50240"/>
    </source>
</evidence>
<dbReference type="InterPro" id="IPR036179">
    <property type="entry name" value="Ig-like_dom_sf"/>
</dbReference>
<dbReference type="SUPFAM" id="SSF50494">
    <property type="entry name" value="Trypsin-like serine proteases"/>
    <property type="match status" value="1"/>
</dbReference>
<feature type="domain" description="EGF-like" evidence="9">
    <location>
        <begin position="626"/>
        <end position="662"/>
    </location>
</feature>
<dbReference type="Pfam" id="PF00054">
    <property type="entry name" value="Laminin_G_1"/>
    <property type="match status" value="1"/>
</dbReference>
<dbReference type="VEuPathDB" id="VectorBase:AAEL013413"/>
<feature type="domain" description="EGF-like" evidence="9">
    <location>
        <begin position="664"/>
        <end position="699"/>
    </location>
</feature>
<evidence type="ECO:0000256" key="6">
    <source>
        <dbReference type="SAM" id="MobiDB-lite"/>
    </source>
</evidence>
<dbReference type="InterPro" id="IPR051333">
    <property type="entry name" value="CLIP_Serine_Protease"/>
</dbReference>
<accession>A0A0P6IV31</accession>
<dbReference type="Pfam" id="PF00089">
    <property type="entry name" value="Trypsin"/>
    <property type="match status" value="1"/>
</dbReference>
<dbReference type="CDD" id="cd00054">
    <property type="entry name" value="EGF_CA"/>
    <property type="match status" value="1"/>
</dbReference>
<keyword evidence="3 5" id="KW-1015">Disulfide bond</keyword>
<dbReference type="Pfam" id="PF00008">
    <property type="entry name" value="EGF"/>
    <property type="match status" value="1"/>
</dbReference>
<evidence type="ECO:0000256" key="2">
    <source>
        <dbReference type="ARBA" id="ARBA00022525"/>
    </source>
</evidence>
<evidence type="ECO:0000256" key="3">
    <source>
        <dbReference type="ARBA" id="ARBA00023157"/>
    </source>
</evidence>
<dbReference type="InterPro" id="IPR018114">
    <property type="entry name" value="TRYPSIN_HIS"/>
</dbReference>
<dbReference type="PROSITE" id="PS50835">
    <property type="entry name" value="IG_LIKE"/>
    <property type="match status" value="1"/>
</dbReference>
<feature type="domain" description="Laminin G" evidence="8">
    <location>
        <begin position="701"/>
        <end position="901"/>
    </location>
</feature>
<dbReference type="PROSITE" id="PS00134">
    <property type="entry name" value="TRYPSIN_HIS"/>
    <property type="match status" value="1"/>
</dbReference>
<evidence type="ECO:0000259" key="11">
    <source>
        <dbReference type="PROSITE" id="PS50835"/>
    </source>
</evidence>
<feature type="domain" description="Ig-like" evidence="11">
    <location>
        <begin position="355"/>
        <end position="454"/>
    </location>
</feature>
<dbReference type="PROSITE" id="PS50240">
    <property type="entry name" value="TRYPSIN_DOM"/>
    <property type="match status" value="1"/>
</dbReference>
<feature type="disulfide bond" evidence="5">
    <location>
        <begin position="652"/>
        <end position="661"/>
    </location>
</feature>
<comment type="similarity">
    <text evidence="4">Belongs to the peptidase S1 family. CLIP subfamily.</text>
</comment>
<feature type="chain" id="PRO_5006128311" evidence="7">
    <location>
        <begin position="40"/>
        <end position="906"/>
    </location>
</feature>
<dbReference type="PROSITE" id="PS00022">
    <property type="entry name" value="EGF_1"/>
    <property type="match status" value="2"/>
</dbReference>
<keyword evidence="12" id="KW-0645">Protease</keyword>
<evidence type="ECO:0000313" key="12">
    <source>
        <dbReference type="EMBL" id="JAN94911.1"/>
    </source>
</evidence>
<keyword evidence="12" id="KW-0378">Hydrolase</keyword>
<dbReference type="SUPFAM" id="SSF49899">
    <property type="entry name" value="Concanavalin A-like lectins/glucanases"/>
    <property type="match status" value="2"/>
</dbReference>
<evidence type="ECO:0000259" key="8">
    <source>
        <dbReference type="PROSITE" id="PS50025"/>
    </source>
</evidence>
<dbReference type="InterPro" id="IPR043504">
    <property type="entry name" value="Peptidase_S1_PA_chymotrypsin"/>
</dbReference>
<keyword evidence="7" id="KW-0732">Signal</keyword>
<dbReference type="Gene3D" id="2.60.120.200">
    <property type="match status" value="2"/>
</dbReference>
<dbReference type="InterPro" id="IPR007110">
    <property type="entry name" value="Ig-like_dom"/>
</dbReference>
<dbReference type="GO" id="GO:0009653">
    <property type="term" value="P:anatomical structure morphogenesis"/>
    <property type="evidence" value="ECO:0007669"/>
    <property type="project" value="UniProtKB-ARBA"/>
</dbReference>
<feature type="disulfide bond" evidence="5">
    <location>
        <begin position="633"/>
        <end position="650"/>
    </location>
</feature>
<dbReference type="CDD" id="cd00190">
    <property type="entry name" value="Tryp_SPc"/>
    <property type="match status" value="1"/>
</dbReference>
<feature type="domain" description="Peptidase S1" evidence="10">
    <location>
        <begin position="57"/>
        <end position="303"/>
    </location>
</feature>
<dbReference type="SMART" id="SM00282">
    <property type="entry name" value="LamG"/>
    <property type="match status" value="2"/>
</dbReference>